<gene>
    <name evidence="1" type="ORF">EDD59_104149</name>
</gene>
<proteinExistence type="predicted"/>
<keyword evidence="2" id="KW-1185">Reference proteome</keyword>
<protein>
    <recommendedName>
        <fullName evidence="3">PTS HPr component family protein</fullName>
    </recommendedName>
</protein>
<name>A0A4R3KD74_9FIRM</name>
<reference evidence="1 2" key="1">
    <citation type="submission" date="2019-03" db="EMBL/GenBank/DDBJ databases">
        <title>Genomic Encyclopedia of Type Strains, Phase IV (KMG-IV): sequencing the most valuable type-strain genomes for metagenomic binning, comparative biology and taxonomic classification.</title>
        <authorList>
            <person name="Goeker M."/>
        </authorList>
    </citation>
    <scope>NUCLEOTIDE SEQUENCE [LARGE SCALE GENOMIC DNA]</scope>
    <source>
        <strain evidence="1 2">DSM 29489</strain>
    </source>
</reference>
<accession>A0A4R3KD74</accession>
<evidence type="ECO:0000313" key="1">
    <source>
        <dbReference type="EMBL" id="TCS81216.1"/>
    </source>
</evidence>
<organism evidence="1 2">
    <name type="scientific">Muricomes intestini</name>
    <dbReference type="NCBI Taxonomy" id="1796634"/>
    <lineage>
        <taxon>Bacteria</taxon>
        <taxon>Bacillati</taxon>
        <taxon>Bacillota</taxon>
        <taxon>Clostridia</taxon>
        <taxon>Lachnospirales</taxon>
        <taxon>Lachnospiraceae</taxon>
        <taxon>Muricomes</taxon>
    </lineage>
</organism>
<dbReference type="AlphaFoldDB" id="A0A4R3KD74"/>
<evidence type="ECO:0008006" key="3">
    <source>
        <dbReference type="Google" id="ProtNLM"/>
    </source>
</evidence>
<dbReference type="Proteomes" id="UP000295726">
    <property type="component" value="Unassembled WGS sequence"/>
</dbReference>
<sequence>MSNSEGGGKMTRDIMLYTSNDLRDFMHLACSSPRDIGVHTEDNQIADGKSVLGLMSIDYKKPVKVVSEDAKFMKRLDRWAVDTEEKSKTPQQ</sequence>
<dbReference type="EMBL" id="SLZZ01000004">
    <property type="protein sequence ID" value="TCS81216.1"/>
    <property type="molecule type" value="Genomic_DNA"/>
</dbReference>
<dbReference type="RefSeq" id="WP_243117343.1">
    <property type="nucleotide sequence ID" value="NZ_DAIQXH010000101.1"/>
</dbReference>
<evidence type="ECO:0000313" key="2">
    <source>
        <dbReference type="Proteomes" id="UP000295726"/>
    </source>
</evidence>
<comment type="caution">
    <text evidence="1">The sequence shown here is derived from an EMBL/GenBank/DDBJ whole genome shotgun (WGS) entry which is preliminary data.</text>
</comment>